<feature type="compositionally biased region" description="Basic and acidic residues" evidence="3">
    <location>
        <begin position="1"/>
        <end position="13"/>
    </location>
</feature>
<evidence type="ECO:0000256" key="1">
    <source>
        <dbReference type="ARBA" id="ARBA00010371"/>
    </source>
</evidence>
<dbReference type="InterPro" id="IPR011032">
    <property type="entry name" value="GroES-like_sf"/>
</dbReference>
<evidence type="ECO:0000259" key="4">
    <source>
        <dbReference type="SMART" id="SM00829"/>
    </source>
</evidence>
<dbReference type="GeneID" id="105362211"/>
<evidence type="ECO:0000313" key="6">
    <source>
        <dbReference type="RefSeq" id="XP_011497887.1"/>
    </source>
</evidence>
<feature type="domain" description="Enoyl reductase (ER)" evidence="4">
    <location>
        <begin position="77"/>
        <end position="404"/>
    </location>
</feature>
<dbReference type="Gene3D" id="3.90.180.10">
    <property type="entry name" value="Medium-chain alcohol dehydrogenases, catalytic domain"/>
    <property type="match status" value="1"/>
</dbReference>
<dbReference type="GO" id="GO:0016491">
    <property type="term" value="F:oxidoreductase activity"/>
    <property type="evidence" value="ECO:0007669"/>
    <property type="project" value="UniProtKB-KW"/>
</dbReference>
<dbReference type="AlphaFoldDB" id="A0AAJ6YGY9"/>
<dbReference type="Gene3D" id="3.40.50.720">
    <property type="entry name" value="NAD(P)-binding Rossmann-like Domain"/>
    <property type="match status" value="1"/>
</dbReference>
<organism evidence="5 6">
    <name type="scientific">Ceratosolen solmsi marchali</name>
    <dbReference type="NCBI Taxonomy" id="326594"/>
    <lineage>
        <taxon>Eukaryota</taxon>
        <taxon>Metazoa</taxon>
        <taxon>Ecdysozoa</taxon>
        <taxon>Arthropoda</taxon>
        <taxon>Hexapoda</taxon>
        <taxon>Insecta</taxon>
        <taxon>Pterygota</taxon>
        <taxon>Neoptera</taxon>
        <taxon>Endopterygota</taxon>
        <taxon>Hymenoptera</taxon>
        <taxon>Apocrita</taxon>
        <taxon>Proctotrupomorpha</taxon>
        <taxon>Chalcidoidea</taxon>
        <taxon>Agaonidae</taxon>
        <taxon>Agaoninae</taxon>
        <taxon>Ceratosolen</taxon>
    </lineage>
</organism>
<accession>A0AAJ6YGY9</accession>
<feature type="compositionally biased region" description="Basic and acidic residues" evidence="3">
    <location>
        <begin position="425"/>
        <end position="469"/>
    </location>
</feature>
<sequence length="469" mass="52161">MSEDKDMNLHAEGDSCQQQETISIDDKEINGIKKEKNEKNDVNEKIVENGDGDKPKENGEKSIQEPPKEMRAVVLNGFGGFKIKALKKPEPTLSENEVLIKIKACGLSFQDLLTKQGTLDNPPKPPFIMGFECAGEIAEVGEGVTNFKVGDRVVALPDHKAWAEYVSVPAVSVYSLPAGMNYDEAVAITLNYTVGYILLFELANLRPGKSILLHSAGGGVGQAVVQLAKTVEDVTIFGVCNKNKHEILKSSGNIDHLLERGVDYSGAVRKESPEGVDIVLDCLYGEEYRRGYALLKPMGRYILYGLSNSSENKSLSAARFWWQVDKVPPMKLYDENKSIGGLNLRHLMYQHGNNEFVRRIVEQVFKLWEEKKIKPVIDSVWALEDAVEAMQKMYDHKNIGKIIFDLNLEPKPKPATPVKSKLKDKKNLNQEEKKSSIDVENSENQKESELTNGTSEDKSDSGSKGKESS</sequence>
<dbReference type="Proteomes" id="UP000695007">
    <property type="component" value="Unplaced"/>
</dbReference>
<gene>
    <name evidence="6" type="primary">LOC105362211</name>
</gene>
<comment type="similarity">
    <text evidence="1">Belongs to the zinc-containing alcohol dehydrogenase family. Quinone oxidoreductase subfamily.</text>
</comment>
<protein>
    <submittedName>
        <fullName evidence="6">Synaptic vesicle membrane protein VAT-1 homolog-like</fullName>
    </submittedName>
</protein>
<dbReference type="Pfam" id="PF08240">
    <property type="entry name" value="ADH_N"/>
    <property type="match status" value="1"/>
</dbReference>
<dbReference type="InterPro" id="IPR036291">
    <property type="entry name" value="NAD(P)-bd_dom_sf"/>
</dbReference>
<keyword evidence="5" id="KW-1185">Reference proteome</keyword>
<dbReference type="RefSeq" id="XP_011497887.1">
    <property type="nucleotide sequence ID" value="XM_011499585.1"/>
</dbReference>
<dbReference type="InterPro" id="IPR002364">
    <property type="entry name" value="Quin_OxRdtase/zeta-crystal_CS"/>
</dbReference>
<evidence type="ECO:0000256" key="2">
    <source>
        <dbReference type="ARBA" id="ARBA00023002"/>
    </source>
</evidence>
<dbReference type="GO" id="GO:0008270">
    <property type="term" value="F:zinc ion binding"/>
    <property type="evidence" value="ECO:0007669"/>
    <property type="project" value="InterPro"/>
</dbReference>
<dbReference type="Pfam" id="PF13602">
    <property type="entry name" value="ADH_zinc_N_2"/>
    <property type="match status" value="1"/>
</dbReference>
<dbReference type="InterPro" id="IPR020843">
    <property type="entry name" value="ER"/>
</dbReference>
<dbReference type="PANTHER" id="PTHR44054:SF2">
    <property type="entry name" value="SYNAPTIC VESICLE MEMBRANE PROTEIN VAT-1 HOMOLOG-LIKE"/>
    <property type="match status" value="1"/>
</dbReference>
<feature type="region of interest" description="Disordered" evidence="3">
    <location>
        <begin position="1"/>
        <end position="68"/>
    </location>
</feature>
<feature type="compositionally biased region" description="Basic and acidic residues" evidence="3">
    <location>
        <begin position="24"/>
        <end position="68"/>
    </location>
</feature>
<dbReference type="KEGG" id="csol:105362211"/>
<feature type="region of interest" description="Disordered" evidence="3">
    <location>
        <begin position="413"/>
        <end position="469"/>
    </location>
</feature>
<evidence type="ECO:0000313" key="5">
    <source>
        <dbReference type="Proteomes" id="UP000695007"/>
    </source>
</evidence>
<dbReference type="PROSITE" id="PS01162">
    <property type="entry name" value="QOR_ZETA_CRYSTAL"/>
    <property type="match status" value="1"/>
</dbReference>
<dbReference type="CDD" id="cd08275">
    <property type="entry name" value="MDR3"/>
    <property type="match status" value="1"/>
</dbReference>
<dbReference type="PANTHER" id="PTHR44054">
    <property type="entry name" value="SYNAPTIC VESICLE MEMBRANE PROTEIN VAT-1 HOMOLOG-LIKE"/>
    <property type="match status" value="1"/>
</dbReference>
<dbReference type="InterPro" id="IPR052100">
    <property type="entry name" value="SV-ATPase_mito-regulator"/>
</dbReference>
<evidence type="ECO:0000256" key="3">
    <source>
        <dbReference type="SAM" id="MobiDB-lite"/>
    </source>
</evidence>
<dbReference type="SUPFAM" id="SSF51735">
    <property type="entry name" value="NAD(P)-binding Rossmann-fold domains"/>
    <property type="match status" value="1"/>
</dbReference>
<dbReference type="SMART" id="SM00829">
    <property type="entry name" value="PKS_ER"/>
    <property type="match status" value="1"/>
</dbReference>
<keyword evidence="2" id="KW-0560">Oxidoreductase</keyword>
<dbReference type="SUPFAM" id="SSF50129">
    <property type="entry name" value="GroES-like"/>
    <property type="match status" value="1"/>
</dbReference>
<proteinExistence type="inferred from homology"/>
<name>A0AAJ6YGY9_9HYME</name>
<dbReference type="InterPro" id="IPR013154">
    <property type="entry name" value="ADH-like_N"/>
</dbReference>
<reference evidence="6" key="1">
    <citation type="submission" date="2025-08" db="UniProtKB">
        <authorList>
            <consortium name="RefSeq"/>
        </authorList>
    </citation>
    <scope>IDENTIFICATION</scope>
</reference>